<feature type="transmembrane region" description="Helical" evidence="1">
    <location>
        <begin position="155"/>
        <end position="173"/>
    </location>
</feature>
<dbReference type="RefSeq" id="WP_145853650.1">
    <property type="nucleotide sequence ID" value="NZ_RPFW01000003.1"/>
</dbReference>
<feature type="transmembrane region" description="Helical" evidence="1">
    <location>
        <begin position="426"/>
        <end position="447"/>
    </location>
</feature>
<keyword evidence="1" id="KW-1133">Transmembrane helix</keyword>
<evidence type="ECO:0000313" key="3">
    <source>
        <dbReference type="Proteomes" id="UP000460272"/>
    </source>
</evidence>
<feature type="transmembrane region" description="Helical" evidence="1">
    <location>
        <begin position="50"/>
        <end position="69"/>
    </location>
</feature>
<dbReference type="OrthoDB" id="3379275at2"/>
<accession>A0A6P2BXB0</accession>
<keyword evidence="1" id="KW-0812">Transmembrane</keyword>
<feature type="transmembrane region" description="Helical" evidence="1">
    <location>
        <begin position="319"/>
        <end position="337"/>
    </location>
</feature>
<dbReference type="EMBL" id="RPFW01000003">
    <property type="protein sequence ID" value="TVZ03779.1"/>
    <property type="molecule type" value="Genomic_DNA"/>
</dbReference>
<feature type="transmembrane region" description="Helical" evidence="1">
    <location>
        <begin position="239"/>
        <end position="257"/>
    </location>
</feature>
<dbReference type="Proteomes" id="UP000460272">
    <property type="component" value="Unassembled WGS sequence"/>
</dbReference>
<keyword evidence="3" id="KW-1185">Reference proteome</keyword>
<feature type="transmembrane region" description="Helical" evidence="1">
    <location>
        <begin position="372"/>
        <end position="389"/>
    </location>
</feature>
<proteinExistence type="predicted"/>
<evidence type="ECO:0000313" key="2">
    <source>
        <dbReference type="EMBL" id="TVZ03779.1"/>
    </source>
</evidence>
<evidence type="ECO:0000256" key="1">
    <source>
        <dbReference type="SAM" id="Phobius"/>
    </source>
</evidence>
<feature type="transmembrane region" description="Helical" evidence="1">
    <location>
        <begin position="209"/>
        <end position="233"/>
    </location>
</feature>
<feature type="transmembrane region" description="Helical" evidence="1">
    <location>
        <begin position="179"/>
        <end position="197"/>
    </location>
</feature>
<keyword evidence="1" id="KW-0472">Membrane</keyword>
<dbReference type="AlphaFoldDB" id="A0A6P2BXB0"/>
<protein>
    <submittedName>
        <fullName evidence="2">Uncharacterized protein</fullName>
    </submittedName>
</protein>
<comment type="caution">
    <text evidence="2">The sequence shown here is derived from an EMBL/GenBank/DDBJ whole genome shotgun (WGS) entry which is preliminary data.</text>
</comment>
<reference evidence="2 3" key="1">
    <citation type="submission" date="2018-11" db="EMBL/GenBank/DDBJ databases">
        <title>Trebonia kvetii gen.nov., sp.nov., a novel acidophilic actinobacterium, and proposal of the new actinobacterial family Treboniaceae fam. nov.</title>
        <authorList>
            <person name="Rapoport D."/>
            <person name="Sagova-Mareckova M."/>
            <person name="Sedlacek I."/>
            <person name="Provaznik J."/>
            <person name="Kralova S."/>
            <person name="Pavlinic D."/>
            <person name="Benes V."/>
            <person name="Kopecky J."/>
        </authorList>
    </citation>
    <scope>NUCLEOTIDE SEQUENCE [LARGE SCALE GENOMIC DNA]</scope>
    <source>
        <strain evidence="2 3">15Tr583</strain>
    </source>
</reference>
<name>A0A6P2BXB0_9ACTN</name>
<sequence>MTEQTSADSLRPTATAGSLGYLSRLAGLPEWLRSALFLQSSAGRPGWRKILIAVAFVIAGAAVSLARTAGPGALNTIWIEDAGNFLQDALHQSVMTALTTQMNGYYDFVPRTITAIAATFPLTWAPGIMAAGAALEYAMYGLVAYIASGPHLRSPWLRLLIAAPACLIPFGYTQVNNDLATVQFVGLYGIFWLLLWRPVTLGGRLVAPVIMLCTTLSSILPVLLAPLVAARLIAGRSKTSIAVAVCWGAGLLTQWTIQWRGMSNRSNTLFTNPVWILGNYFTRVVPRALFGELALGGPGTNGEGHPLPLSISNMTIHNALVVVACAIVVAVVVVALARLTAPNWPLAITAMAFSVLVFIGEIVDNLQVVQPRYVIAPALLLYTAIVAMLRPRGVTGGEFSASEPEGGLGGDAPVNAARRGPWPVVAAAWTPVTVFALLLAVVVGFNFRVINNRSESPPWTAVIATATQTCMKPGMGDYVYRHAWWRLNIPCSRV</sequence>
<organism evidence="2 3">
    <name type="scientific">Trebonia kvetii</name>
    <dbReference type="NCBI Taxonomy" id="2480626"/>
    <lineage>
        <taxon>Bacteria</taxon>
        <taxon>Bacillati</taxon>
        <taxon>Actinomycetota</taxon>
        <taxon>Actinomycetes</taxon>
        <taxon>Streptosporangiales</taxon>
        <taxon>Treboniaceae</taxon>
        <taxon>Trebonia</taxon>
    </lineage>
</organism>
<gene>
    <name evidence="2" type="ORF">EAS64_15055</name>
</gene>
<feature type="transmembrane region" description="Helical" evidence="1">
    <location>
        <begin position="343"/>
        <end position="360"/>
    </location>
</feature>